<evidence type="ECO:0000313" key="2">
    <source>
        <dbReference type="EMBL" id="QFG74969.1"/>
    </source>
</evidence>
<name>A0A5J6VLY0_9VIRU</name>
<reference evidence="2" key="1">
    <citation type="journal article" date="2019" name="Philos. Trans. R. Soc. Lond., B, Biol. Sci.">
        <title>Targeted metagenomic recovery of four divergent viruses reveals shared and distinctive characteristics of giant viruses of marine eukaryotes.</title>
        <authorList>
            <person name="Needham D.M."/>
            <person name="Poirier C."/>
            <person name="Hehenberger E."/>
            <person name="Jimenez V."/>
            <person name="Swalwell J.E."/>
            <person name="Santoro A.E."/>
            <person name="Worden A.Z."/>
        </authorList>
    </citation>
    <scope>NUCLEOTIDE SEQUENCE</scope>
    <source>
        <strain evidence="2">OPacV-421</strain>
    </source>
</reference>
<feature type="region of interest" description="Disordered" evidence="1">
    <location>
        <begin position="1"/>
        <end position="50"/>
    </location>
</feature>
<dbReference type="EMBL" id="MN448295">
    <property type="protein sequence ID" value="QFG74969.1"/>
    <property type="molecule type" value="Genomic_DNA"/>
</dbReference>
<protein>
    <submittedName>
        <fullName evidence="2">Uncharacterized protein</fullName>
    </submittedName>
</protein>
<accession>A0A5J6VLY0</accession>
<organism evidence="2">
    <name type="scientific">Megaviridae environmental sample</name>
    <dbReference type="NCBI Taxonomy" id="1737588"/>
    <lineage>
        <taxon>Viruses</taxon>
        <taxon>Varidnaviria</taxon>
        <taxon>Bamfordvirae</taxon>
        <taxon>Nucleocytoviricota</taxon>
        <taxon>Megaviricetes</taxon>
        <taxon>Imitervirales</taxon>
        <taxon>Mimiviridae</taxon>
        <taxon>environmental samples</taxon>
    </lineage>
</organism>
<sequence length="465" mass="54038">MSSSKSKSRSASKSKSKSSNRTRKRSSYSPPIIYSEQPPFNQQYRMPKPGRTKLLGKKRIDEELKKPFSEHVTHGYDMYDILKPAVRDRKSISSNTVIPRTLPSSKMIGGISIIDLNTGQPINAYIRINKKLKDVKKVLSVQQEIDCPPEYLYFGMKKRFCGPEYWIAAFKWGVAPNARNIGLLIRNTKTHMKNNMLRNRGKWNKLIDIISQEQYFNCSVNKNRLDTPGRSFMLFVYNHKIHNRRWTPEDIAAYILELNERVEPLETEMLLKPLGISRMDKHATRKLNDFNALEREFNSMPQRLPQQVMKKRMAKTKLIKLNKTRNTLNLINNFTLQKFIKDFDMNPHMFQLFVLPVVSIKINYASISGLSETLPPEPVFTGRFSVYCKFSEVFNAADEELHLSKQHGINVEKLKYHPFSPVENKIPVNAKAEIDTYYKYKVMREPSLRSTDPYSHTLELGAYIS</sequence>
<feature type="compositionally biased region" description="Basic residues" evidence="1">
    <location>
        <begin position="1"/>
        <end position="26"/>
    </location>
</feature>
<proteinExistence type="predicted"/>
<evidence type="ECO:0000256" key="1">
    <source>
        <dbReference type="SAM" id="MobiDB-lite"/>
    </source>
</evidence>